<dbReference type="InterPro" id="IPR011706">
    <property type="entry name" value="Cu-oxidase_C"/>
</dbReference>
<accession>L8TR54</accession>
<dbReference type="Gene3D" id="2.60.40.420">
    <property type="entry name" value="Cupredoxins - blue copper proteins"/>
    <property type="match status" value="2"/>
</dbReference>
<dbReference type="PATRIC" id="fig|683150.5.peg.2500"/>
<proteinExistence type="inferred from homology"/>
<dbReference type="Pfam" id="PF07731">
    <property type="entry name" value="Cu-oxidase_2"/>
    <property type="match status" value="1"/>
</dbReference>
<dbReference type="GO" id="GO:0005507">
    <property type="term" value="F:copper ion binding"/>
    <property type="evidence" value="ECO:0007669"/>
    <property type="project" value="InterPro"/>
</dbReference>
<name>L8TR54_9MICC</name>
<dbReference type="Proteomes" id="UP000011189">
    <property type="component" value="Unassembled WGS sequence"/>
</dbReference>
<dbReference type="PANTHER" id="PTHR48267">
    <property type="entry name" value="CUPREDOXIN SUPERFAMILY PROTEIN"/>
    <property type="match status" value="1"/>
</dbReference>
<evidence type="ECO:0000313" key="4">
    <source>
        <dbReference type="Proteomes" id="UP000011189"/>
    </source>
</evidence>
<sequence>MGAEFFGDVATVNGKCWPDLEVARGKYRFRVFNGSNARFYDLKFVAGGSALVFHQIGSDGGLLNAPVRLNRLVIGPGERADIVLDFAGLPAGSRIVLRNSAPVPYPDGPVSVRRGGVPLPDIMQFTVASQTGYTVPLPASLRPQPITSLRDKPTAATRSMTLVEVVDANGIPVMALLNNRMFGSPDITAVKSDTLEQWELINTTVDAHPIHLHFTQFQVLNRQRFDAGAYLAATGYTDPVSGLVVPGQGNAVPVDPFLIGRPKNAPAGEQGWKDTVVALPGEVTRIRVPFGAEAAGGAPLAIGESFKGEYVWHCHVLEHEDNDMMQRYVIE</sequence>
<dbReference type="GO" id="GO:0016491">
    <property type="term" value="F:oxidoreductase activity"/>
    <property type="evidence" value="ECO:0007669"/>
    <property type="project" value="InterPro"/>
</dbReference>
<evidence type="ECO:0000313" key="3">
    <source>
        <dbReference type="EMBL" id="ELT44350.1"/>
    </source>
</evidence>
<dbReference type="CDD" id="cd13891">
    <property type="entry name" value="CuRO_3_CotA_like"/>
    <property type="match status" value="1"/>
</dbReference>
<dbReference type="InterPro" id="IPR045087">
    <property type="entry name" value="Cu-oxidase_fam"/>
</dbReference>
<dbReference type="SUPFAM" id="SSF49503">
    <property type="entry name" value="Cupredoxins"/>
    <property type="match status" value="2"/>
</dbReference>
<organism evidence="3 4">
    <name type="scientific">Arthrobacter nitrophenolicus</name>
    <dbReference type="NCBI Taxonomy" id="683150"/>
    <lineage>
        <taxon>Bacteria</taxon>
        <taxon>Bacillati</taxon>
        <taxon>Actinomycetota</taxon>
        <taxon>Actinomycetes</taxon>
        <taxon>Micrococcales</taxon>
        <taxon>Micrococcaceae</taxon>
        <taxon>Arthrobacter</taxon>
    </lineage>
</organism>
<evidence type="ECO:0000259" key="2">
    <source>
        <dbReference type="Pfam" id="PF07731"/>
    </source>
</evidence>
<dbReference type="EMBL" id="AOFD01000025">
    <property type="protein sequence ID" value="ELT44350.1"/>
    <property type="molecule type" value="Genomic_DNA"/>
</dbReference>
<dbReference type="AlphaFoldDB" id="L8TR54"/>
<reference evidence="4" key="1">
    <citation type="journal article" date="2013" name="Genome Announc.">
        <title>Draft Genome Sequence of the 2-Chloro-4-Nitrophenol-Degrading Bacterium Arthrobacter sp. Strain SJCon.</title>
        <authorList>
            <person name="Vikram S."/>
            <person name="Kumar S."/>
            <person name="Vaidya B."/>
            <person name="Pinnaka A.K."/>
            <person name="Raghava G.P."/>
        </authorList>
    </citation>
    <scope>NUCLEOTIDE SEQUENCE [LARGE SCALE GENOMIC DNA]</scope>
    <source>
        <strain evidence="4">SJCon</strain>
    </source>
</reference>
<protein>
    <submittedName>
        <fullName evidence="3">Multicopper oxidase</fullName>
    </submittedName>
</protein>
<gene>
    <name evidence="3" type="ORF">G205_12630</name>
</gene>
<keyword evidence="4" id="KW-1185">Reference proteome</keyword>
<comment type="similarity">
    <text evidence="1">Belongs to the multicopper oxidase family.</text>
</comment>
<dbReference type="InterPro" id="IPR008972">
    <property type="entry name" value="Cupredoxin"/>
</dbReference>
<comment type="caution">
    <text evidence="3">The sequence shown here is derived from an EMBL/GenBank/DDBJ whole genome shotgun (WGS) entry which is preliminary data.</text>
</comment>
<evidence type="ECO:0000256" key="1">
    <source>
        <dbReference type="ARBA" id="ARBA00010609"/>
    </source>
</evidence>
<dbReference type="PANTHER" id="PTHR48267:SF1">
    <property type="entry name" value="BILIRUBIN OXIDASE"/>
    <property type="match status" value="1"/>
</dbReference>
<feature type="domain" description="Plastocyanin-like" evidence="2">
    <location>
        <begin position="171"/>
        <end position="330"/>
    </location>
</feature>